<evidence type="ECO:0008006" key="5">
    <source>
        <dbReference type="Google" id="ProtNLM"/>
    </source>
</evidence>
<dbReference type="OrthoDB" id="9873378at2"/>
<accession>A0A1N6ENT9</accession>
<proteinExistence type="predicted"/>
<protein>
    <recommendedName>
        <fullName evidence="5">Secreted protein</fullName>
    </recommendedName>
</protein>
<evidence type="ECO:0000313" key="4">
    <source>
        <dbReference type="Proteomes" id="UP000184932"/>
    </source>
</evidence>
<organism evidence="3 4">
    <name type="scientific">Vannielia litorea</name>
    <dbReference type="NCBI Taxonomy" id="1217970"/>
    <lineage>
        <taxon>Bacteria</taxon>
        <taxon>Pseudomonadati</taxon>
        <taxon>Pseudomonadota</taxon>
        <taxon>Alphaproteobacteria</taxon>
        <taxon>Rhodobacterales</taxon>
        <taxon>Paracoccaceae</taxon>
        <taxon>Vannielia</taxon>
    </lineage>
</organism>
<feature type="signal peptide" evidence="2">
    <location>
        <begin position="1"/>
        <end position="25"/>
    </location>
</feature>
<name>A0A1N6ENT9_9RHOB</name>
<gene>
    <name evidence="3" type="ORF">SAMN05444002_0974</name>
</gene>
<feature type="region of interest" description="Disordered" evidence="1">
    <location>
        <begin position="54"/>
        <end position="161"/>
    </location>
</feature>
<evidence type="ECO:0000313" key="3">
    <source>
        <dbReference type="EMBL" id="SIN84752.1"/>
    </source>
</evidence>
<reference evidence="4" key="1">
    <citation type="submission" date="2016-11" db="EMBL/GenBank/DDBJ databases">
        <authorList>
            <person name="Varghese N."/>
            <person name="Submissions S."/>
        </authorList>
    </citation>
    <scope>NUCLEOTIDE SEQUENCE [LARGE SCALE GENOMIC DNA]</scope>
    <source>
        <strain evidence="4">DSM 29440</strain>
    </source>
</reference>
<dbReference type="EMBL" id="FSRL01000001">
    <property type="protein sequence ID" value="SIN84752.1"/>
    <property type="molecule type" value="Genomic_DNA"/>
</dbReference>
<keyword evidence="2" id="KW-0732">Signal</keyword>
<dbReference type="AlphaFoldDB" id="A0A1N6ENT9"/>
<feature type="compositionally biased region" description="Basic and acidic residues" evidence="1">
    <location>
        <begin position="73"/>
        <end position="103"/>
    </location>
</feature>
<dbReference type="STRING" id="1217970.SAMN05444002_0974"/>
<keyword evidence="4" id="KW-1185">Reference proteome</keyword>
<feature type="chain" id="PRO_5011958189" description="Secreted protein" evidence="2">
    <location>
        <begin position="26"/>
        <end position="172"/>
    </location>
</feature>
<evidence type="ECO:0000256" key="1">
    <source>
        <dbReference type="SAM" id="MobiDB-lite"/>
    </source>
</evidence>
<dbReference type="Proteomes" id="UP000184932">
    <property type="component" value="Unassembled WGS sequence"/>
</dbReference>
<evidence type="ECO:0000256" key="2">
    <source>
        <dbReference type="SAM" id="SignalP"/>
    </source>
</evidence>
<sequence length="172" mass="18215">MTVKFVKPMMAAAAVSMVLVAPASAQIAKFHVMAPAIPGLSKLDRISSSDDAASEFLGSTGDMAKETSASLSEMRESEEIVAREDQQIDDSTRQDDRVADRAPSDSNGGGNDGERITPPLPRPDLLAAADLGTTVTTRPETGKQVIVRTRTKSPRGGSKIKTGAIWSVGEFR</sequence>
<dbReference type="RefSeq" id="WP_074255089.1">
    <property type="nucleotide sequence ID" value="NZ_FSRL01000001.1"/>
</dbReference>